<feature type="domain" description="Transposase IS66 C-terminal" evidence="4">
    <location>
        <begin position="478"/>
        <end position="514"/>
    </location>
</feature>
<dbReference type="InterPro" id="IPR024474">
    <property type="entry name" value="Znf_dom_IS66"/>
</dbReference>
<dbReference type="Pfam" id="PF13007">
    <property type="entry name" value="LZ_Tnp_IS66"/>
    <property type="match status" value="1"/>
</dbReference>
<dbReference type="PANTHER" id="PTHR33678">
    <property type="entry name" value="BLL1576 PROTEIN"/>
    <property type="match status" value="1"/>
</dbReference>
<feature type="domain" description="Transposase IS66 central" evidence="1">
    <location>
        <begin position="187"/>
        <end position="471"/>
    </location>
</feature>
<evidence type="ECO:0000259" key="3">
    <source>
        <dbReference type="Pfam" id="PF13007"/>
    </source>
</evidence>
<gene>
    <name evidence="5" type="ORF">SAMN05216334_1652</name>
</gene>
<organism evidence="5 6">
    <name type="scientific">Nitrosomonas ureae</name>
    <dbReference type="NCBI Taxonomy" id="44577"/>
    <lineage>
        <taxon>Bacteria</taxon>
        <taxon>Pseudomonadati</taxon>
        <taxon>Pseudomonadota</taxon>
        <taxon>Betaproteobacteria</taxon>
        <taxon>Nitrosomonadales</taxon>
        <taxon>Nitrosomonadaceae</taxon>
        <taxon>Nitrosomonas</taxon>
    </lineage>
</organism>
<evidence type="ECO:0000259" key="2">
    <source>
        <dbReference type="Pfam" id="PF13005"/>
    </source>
</evidence>
<dbReference type="NCBIfam" id="NF033517">
    <property type="entry name" value="transpos_IS66"/>
    <property type="match status" value="1"/>
</dbReference>
<dbReference type="PANTHER" id="PTHR33678:SF1">
    <property type="entry name" value="BLL1576 PROTEIN"/>
    <property type="match status" value="1"/>
</dbReference>
<reference evidence="5 6" key="1">
    <citation type="submission" date="2016-10" db="EMBL/GenBank/DDBJ databases">
        <authorList>
            <person name="de Groot N.N."/>
        </authorList>
    </citation>
    <scope>NUCLEOTIDE SEQUENCE [LARGE SCALE GENOMIC DNA]</scope>
    <source>
        <strain evidence="5 6">Nm13</strain>
    </source>
</reference>
<evidence type="ECO:0000313" key="6">
    <source>
        <dbReference type="Proteomes" id="UP000236753"/>
    </source>
</evidence>
<dbReference type="EMBL" id="FNUX01000065">
    <property type="protein sequence ID" value="SEG24123.1"/>
    <property type="molecule type" value="Genomic_DNA"/>
</dbReference>
<dbReference type="InterPro" id="IPR004291">
    <property type="entry name" value="Transposase_IS66_central"/>
</dbReference>
<name>A0A1H5YJ17_9PROT</name>
<dbReference type="InterPro" id="IPR052344">
    <property type="entry name" value="Transposase-related"/>
</dbReference>
<evidence type="ECO:0000259" key="4">
    <source>
        <dbReference type="Pfam" id="PF13817"/>
    </source>
</evidence>
<dbReference type="Pfam" id="PF03050">
    <property type="entry name" value="DDE_Tnp_IS66"/>
    <property type="match status" value="1"/>
</dbReference>
<dbReference type="AlphaFoldDB" id="A0A1H5YJ17"/>
<evidence type="ECO:0000259" key="1">
    <source>
        <dbReference type="Pfam" id="PF03050"/>
    </source>
</evidence>
<protein>
    <submittedName>
        <fullName evidence="5">Transposase</fullName>
    </submittedName>
</protein>
<proteinExistence type="predicted"/>
<dbReference type="InterPro" id="IPR039552">
    <property type="entry name" value="IS66_C"/>
</dbReference>
<sequence length="527" mass="59381">MTTMKPLAQLDQLNLDAHTKQQVTGIVQALLDQAQQAIRVQELKIQALTMELAHLRRIQFGKKNESLSSQPNLFEESVLADIAAVHAEIEQIDVTVKTNAPKSPRVRAGRQPLPDHLPRIEHRHEPESCQCGQCGNKLVKIGEDVTEQLDVEPARFFVHRHIRPQYACKSCETITAEPVPPAIIDSGMAAPGLLAWVITSKYLNHLPLYRLEQIAAREQVTLSRSTLAEWVGRIGVALQPLTEQLKWHLLQGNTLHADETPVTQLEPGNGKTQRAYLWAYRSNDLDPGPRIVVFDYQISRSGQHARNFLQNWQGHLLVDDYGGYKALFSRAALSCTELACWAHARRKFFDLHQANGSSMAFEALQRIANLYAIEKESKHLNIELRQQLRAEKSLPVLDELHDWLRQTRMQTAHGGASAKALDYALKRWPSLVRYAHTGYLPIDNNPVENSIRPIAIGKKNWLFTGSQRAGQRAANIQTLLGTAQLNGLNPGAWLNDILTKLPTWPNSRIDELLPFAPEFIQSLKLKQ</sequence>
<feature type="domain" description="Transposase IS66 zinc-finger binding" evidence="2">
    <location>
        <begin position="129"/>
        <end position="172"/>
    </location>
</feature>
<dbReference type="Proteomes" id="UP000236753">
    <property type="component" value="Unassembled WGS sequence"/>
</dbReference>
<feature type="domain" description="Transposase TnpC homeodomain" evidence="3">
    <location>
        <begin position="48"/>
        <end position="121"/>
    </location>
</feature>
<dbReference type="InterPro" id="IPR024463">
    <property type="entry name" value="Transposase_TnpC_homeodom"/>
</dbReference>
<accession>A0A1H5YJ17</accession>
<evidence type="ECO:0000313" key="5">
    <source>
        <dbReference type="EMBL" id="SEG24123.1"/>
    </source>
</evidence>
<dbReference type="Pfam" id="PF13817">
    <property type="entry name" value="DDE_Tnp_IS66_C"/>
    <property type="match status" value="1"/>
</dbReference>
<dbReference type="Pfam" id="PF13005">
    <property type="entry name" value="zf-IS66"/>
    <property type="match status" value="1"/>
</dbReference>